<evidence type="ECO:0000313" key="2">
    <source>
        <dbReference type="EMBL" id="PSX38711.1"/>
    </source>
</evidence>
<name>A0AAX0YPC5_9GAMM</name>
<accession>A0AAX0YPC5</accession>
<dbReference type="CDD" id="cd01846">
    <property type="entry name" value="fatty_acyltransferase_like"/>
    <property type="match status" value="1"/>
</dbReference>
<protein>
    <recommendedName>
        <fullName evidence="4">Thermolabile hemolysin</fullName>
    </recommendedName>
</protein>
<dbReference type="AlphaFoldDB" id="A0AAX0YPC5"/>
<keyword evidence="3" id="KW-1185">Reference proteome</keyword>
<dbReference type="Pfam" id="PF00657">
    <property type="entry name" value="Lipase_GDSL"/>
    <property type="match status" value="1"/>
</dbReference>
<comment type="similarity">
    <text evidence="1">Belongs to the 'GDSL' lipolytic enzyme family.</text>
</comment>
<dbReference type="InterPro" id="IPR001087">
    <property type="entry name" value="GDSL"/>
</dbReference>
<dbReference type="InterPro" id="IPR036514">
    <property type="entry name" value="SGNH_hydro_sf"/>
</dbReference>
<dbReference type="PANTHER" id="PTHR22835:SF659">
    <property type="entry name" value="GDSL LIPASE_ACYLHYDROLASE, PUTATIVE (AFU_ORTHOLOGUE AFUA_2G00510)-RELATED"/>
    <property type="match status" value="1"/>
</dbReference>
<organism evidence="2 3">
    <name type="scientific">Photobacterium kishitanii</name>
    <dbReference type="NCBI Taxonomy" id="318456"/>
    <lineage>
        <taxon>Bacteria</taxon>
        <taxon>Pseudomonadati</taxon>
        <taxon>Pseudomonadota</taxon>
        <taxon>Gammaproteobacteria</taxon>
        <taxon>Vibrionales</taxon>
        <taxon>Vibrionaceae</taxon>
        <taxon>Photobacterium</taxon>
    </lineage>
</organism>
<evidence type="ECO:0000256" key="1">
    <source>
        <dbReference type="ARBA" id="ARBA00008668"/>
    </source>
</evidence>
<proteinExistence type="inferred from homology"/>
<dbReference type="SUPFAM" id="SSF52266">
    <property type="entry name" value="SGNH hydrolase"/>
    <property type="match status" value="1"/>
</dbReference>
<gene>
    <name evidence="2" type="ORF">C0W53_22895</name>
</gene>
<sequence>MQGQLFSTIARYFVNANIASTNSTKVTVQQWLAIISNTKRLTPYIMQMIITTHINHKKNMKKFTLATLVALVPLYAHAADFNTISNFGDSLSDIGNKHMITVDMSNKTSGKIGIRAPKPYSNGHFSNGPVWTEYLANFLTMPMPTRAHGKIESNVVLKNKDSKLMIYHYKSAALLGTNWSVGGAMSGMGDFIDIDATNGFTAYSGLDVLSNSGQQIKQRIANKGKFNGNELVTYMSGTNNLWFTLFGTLNQTGDKAASYAVTDIKSLINAGAKHILVANIPNFTHAPWFAGKQDATAKFIQLHNQALKTGLEKLAANHPNIDIFYFDTFALYNQVINDVNNHGEYRDAKLDITITNVTNSAYNYTTGAVIAQPNHNLFWDGLHPTTAMHKIIAEHAADLIKTGEAL</sequence>
<reference evidence="2 3" key="1">
    <citation type="submission" date="2018-01" db="EMBL/GenBank/DDBJ databases">
        <title>Whole genome sequencing of Histamine producing bacteria.</title>
        <authorList>
            <person name="Butler K."/>
        </authorList>
    </citation>
    <scope>NUCLEOTIDE SEQUENCE [LARGE SCALE GENOMIC DNA]</scope>
    <source>
        <strain evidence="2 3">A1-4</strain>
    </source>
</reference>
<dbReference type="EMBL" id="PYOZ01000036">
    <property type="protein sequence ID" value="PSX38711.1"/>
    <property type="molecule type" value="Genomic_DNA"/>
</dbReference>
<dbReference type="PANTHER" id="PTHR22835">
    <property type="entry name" value="ZINC FINGER FYVE DOMAIN CONTAINING PROTEIN"/>
    <property type="match status" value="1"/>
</dbReference>
<comment type="caution">
    <text evidence="2">The sequence shown here is derived from an EMBL/GenBank/DDBJ whole genome shotgun (WGS) entry which is preliminary data.</text>
</comment>
<dbReference type="Gene3D" id="3.40.50.1110">
    <property type="entry name" value="SGNH hydrolase"/>
    <property type="match status" value="1"/>
</dbReference>
<dbReference type="GO" id="GO:0016788">
    <property type="term" value="F:hydrolase activity, acting on ester bonds"/>
    <property type="evidence" value="ECO:0007669"/>
    <property type="project" value="InterPro"/>
</dbReference>
<evidence type="ECO:0000313" key="3">
    <source>
        <dbReference type="Proteomes" id="UP000240728"/>
    </source>
</evidence>
<evidence type="ECO:0008006" key="4">
    <source>
        <dbReference type="Google" id="ProtNLM"/>
    </source>
</evidence>
<dbReference type="Proteomes" id="UP000240728">
    <property type="component" value="Unassembled WGS sequence"/>
</dbReference>